<evidence type="ECO:0000259" key="3">
    <source>
        <dbReference type="Pfam" id="PF11701"/>
    </source>
</evidence>
<evidence type="ECO:0000256" key="2">
    <source>
        <dbReference type="ARBA" id="ARBA00022490"/>
    </source>
</evidence>
<dbReference type="SUPFAM" id="SSF48371">
    <property type="entry name" value="ARM repeat"/>
    <property type="match status" value="1"/>
</dbReference>
<dbReference type="InterPro" id="IPR024660">
    <property type="entry name" value="UCS_central_dom"/>
</dbReference>
<reference evidence="4" key="1">
    <citation type="journal article" date="2023" name="Mol. Phylogenet. Evol.">
        <title>Genome-scale phylogeny and comparative genomics of the fungal order Sordariales.</title>
        <authorList>
            <person name="Hensen N."/>
            <person name="Bonometti L."/>
            <person name="Westerberg I."/>
            <person name="Brannstrom I.O."/>
            <person name="Guillou S."/>
            <person name="Cros-Aarteil S."/>
            <person name="Calhoun S."/>
            <person name="Haridas S."/>
            <person name="Kuo A."/>
            <person name="Mondo S."/>
            <person name="Pangilinan J."/>
            <person name="Riley R."/>
            <person name="LaButti K."/>
            <person name="Andreopoulos B."/>
            <person name="Lipzen A."/>
            <person name="Chen C."/>
            <person name="Yan M."/>
            <person name="Daum C."/>
            <person name="Ng V."/>
            <person name="Clum A."/>
            <person name="Steindorff A."/>
            <person name="Ohm R.A."/>
            <person name="Martin F."/>
            <person name="Silar P."/>
            <person name="Natvig D.O."/>
            <person name="Lalanne C."/>
            <person name="Gautier V."/>
            <person name="Ament-Velasquez S.L."/>
            <person name="Kruys A."/>
            <person name="Hutchinson M.I."/>
            <person name="Powell A.J."/>
            <person name="Barry K."/>
            <person name="Miller A.N."/>
            <person name="Grigoriev I.V."/>
            <person name="Debuchy R."/>
            <person name="Gladieux P."/>
            <person name="Hiltunen Thoren M."/>
            <person name="Johannesson H."/>
        </authorList>
    </citation>
    <scope>NUCLEOTIDE SEQUENCE</scope>
    <source>
        <strain evidence="4">CBS 168.71</strain>
    </source>
</reference>
<dbReference type="InterPro" id="IPR011989">
    <property type="entry name" value="ARM-like"/>
</dbReference>
<keyword evidence="2" id="KW-0963">Cytoplasm</keyword>
<protein>
    <submittedName>
        <fullName evidence="4">Myosin-binding striated muscle assembly central-domain-containing protein</fullName>
    </submittedName>
</protein>
<dbReference type="GO" id="GO:0005737">
    <property type="term" value="C:cytoplasm"/>
    <property type="evidence" value="ECO:0007669"/>
    <property type="project" value="UniProtKB-SubCell"/>
</dbReference>
<dbReference type="Proteomes" id="UP001278766">
    <property type="component" value="Unassembled WGS sequence"/>
</dbReference>
<gene>
    <name evidence="4" type="ORF">B0H64DRAFT_403814</name>
</gene>
<dbReference type="PANTHER" id="PTHR45994:SF1">
    <property type="entry name" value="FI21225P1"/>
    <property type="match status" value="1"/>
</dbReference>
<name>A0AAE0LQ21_9PEZI</name>
<comment type="caution">
    <text evidence="4">The sequence shown here is derived from an EMBL/GenBank/DDBJ whole genome shotgun (WGS) entry which is preliminary data.</text>
</comment>
<organism evidence="4 5">
    <name type="scientific">Chaetomium fimeti</name>
    <dbReference type="NCBI Taxonomy" id="1854472"/>
    <lineage>
        <taxon>Eukaryota</taxon>
        <taxon>Fungi</taxon>
        <taxon>Dikarya</taxon>
        <taxon>Ascomycota</taxon>
        <taxon>Pezizomycotina</taxon>
        <taxon>Sordariomycetes</taxon>
        <taxon>Sordariomycetidae</taxon>
        <taxon>Sordariales</taxon>
        <taxon>Chaetomiaceae</taxon>
        <taxon>Chaetomium</taxon>
    </lineage>
</organism>
<dbReference type="GeneID" id="87841290"/>
<dbReference type="PANTHER" id="PTHR45994">
    <property type="entry name" value="FI21225P1"/>
    <property type="match status" value="1"/>
</dbReference>
<keyword evidence="5" id="KW-1185">Reference proteome</keyword>
<evidence type="ECO:0000313" key="5">
    <source>
        <dbReference type="Proteomes" id="UP001278766"/>
    </source>
</evidence>
<reference evidence="4" key="2">
    <citation type="submission" date="2023-06" db="EMBL/GenBank/DDBJ databases">
        <authorList>
            <consortium name="Lawrence Berkeley National Laboratory"/>
            <person name="Haridas S."/>
            <person name="Hensen N."/>
            <person name="Bonometti L."/>
            <person name="Westerberg I."/>
            <person name="Brannstrom I.O."/>
            <person name="Guillou S."/>
            <person name="Cros-Aarteil S."/>
            <person name="Calhoun S."/>
            <person name="Kuo A."/>
            <person name="Mondo S."/>
            <person name="Pangilinan J."/>
            <person name="Riley R."/>
            <person name="Labutti K."/>
            <person name="Andreopoulos B."/>
            <person name="Lipzen A."/>
            <person name="Chen C."/>
            <person name="Yanf M."/>
            <person name="Daum C."/>
            <person name="Ng V."/>
            <person name="Clum A."/>
            <person name="Steindorff A."/>
            <person name="Ohm R."/>
            <person name="Martin F."/>
            <person name="Silar P."/>
            <person name="Natvig D."/>
            <person name="Lalanne C."/>
            <person name="Gautier V."/>
            <person name="Ament-Velasquez S.L."/>
            <person name="Kruys A."/>
            <person name="Hutchinson M.I."/>
            <person name="Powell A.J."/>
            <person name="Barry K."/>
            <person name="Miller A.N."/>
            <person name="Grigoriev I.V."/>
            <person name="Debuchy R."/>
            <person name="Gladieux P."/>
            <person name="Thoren M.H."/>
            <person name="Johannesson H."/>
        </authorList>
    </citation>
    <scope>NUCLEOTIDE SEQUENCE</scope>
    <source>
        <strain evidence="4">CBS 168.71</strain>
    </source>
</reference>
<dbReference type="RefSeq" id="XP_062656751.1">
    <property type="nucleotide sequence ID" value="XM_062804342.1"/>
</dbReference>
<comment type="subcellular location">
    <subcellularLocation>
        <location evidence="1">Cytoplasm</location>
    </subcellularLocation>
</comment>
<feature type="domain" description="UNC-45/Cro1/She4 central" evidence="3">
    <location>
        <begin position="68"/>
        <end position="247"/>
    </location>
</feature>
<evidence type="ECO:0000256" key="1">
    <source>
        <dbReference type="ARBA" id="ARBA00004496"/>
    </source>
</evidence>
<dbReference type="AlphaFoldDB" id="A0AAE0LQ21"/>
<accession>A0AAE0LQ21</accession>
<dbReference type="Gene3D" id="1.25.10.10">
    <property type="entry name" value="Leucine-rich Repeat Variant"/>
    <property type="match status" value="1"/>
</dbReference>
<sequence>MLDEAEASKVSQAIKDEAMLLFAHLMEAGKQDEEKSADLSSLTKLLNEDGERTKQGQESIIPIIDDYCVDTIFGYLDMRQSQNIRLNAILCTAAYLGAAKEEGHRRVNGFFHAKMKGGTYDDYIVAFCAAAAIFSIDYDLMSDLIHTEGFLPSLAPLMSRKWKSRKIETACLEMLHAACMQMKCHPAIQKYCIGWLEEVIFEDPETRVANMRNLVETDIDIDKEGPEPLKEHCRKVRSLAGVIWTKIMAASVQQVAPPNQGPEPKVESAVAKMERLCKRFAGMLAAEDSEDVQYAVEGLAYATTLPKIREQLARDGESLKRIVTVIGSAPPKSPLAYGALSIITHITRYKPTESEEQKRLKQLKAYANAAGKVQPSPLSDDSYVSERCKLVFDAGVTPVLVKHCKTASIASLSLIISIIFSLSVTPSLRGQLAQQGAVRVLIAAWTALPEKEDATRRTAAQALARILISTNPALIFRQLPQTAAIRPLTSIIPPDPNADTRDLLPTFESLLALTNLASTDDDSDTTRRAIVRTAWDDVEEQLFSTNARVSTAAAELVCNLVQSPEEAIGLFGDGSSKAATRVKVMLALADADDVKTRSAAGGALASLTAFGEVVRAVLEQPRGAGIVLGLCRDGDDEGLRHRGAVVVHNMVSQEGEVGQLAREKLLTASGVDALTECAQKSRTPEVVEAVVHALKVLVGEK</sequence>
<proteinExistence type="predicted"/>
<evidence type="ECO:0000313" key="4">
    <source>
        <dbReference type="EMBL" id="KAK3293237.1"/>
    </source>
</evidence>
<dbReference type="GO" id="GO:0051879">
    <property type="term" value="F:Hsp90 protein binding"/>
    <property type="evidence" value="ECO:0007669"/>
    <property type="project" value="TreeGrafter"/>
</dbReference>
<dbReference type="Pfam" id="PF11701">
    <property type="entry name" value="UNC45-central"/>
    <property type="match status" value="1"/>
</dbReference>
<dbReference type="InterPro" id="IPR016024">
    <property type="entry name" value="ARM-type_fold"/>
</dbReference>
<dbReference type="EMBL" id="JAUEPN010000006">
    <property type="protein sequence ID" value="KAK3293237.1"/>
    <property type="molecule type" value="Genomic_DNA"/>
</dbReference>